<dbReference type="EMBL" id="CP025096">
    <property type="protein sequence ID" value="AUD02748.1"/>
    <property type="molecule type" value="Genomic_DNA"/>
</dbReference>
<protein>
    <submittedName>
        <fullName evidence="3">SAM-dependent methyltransferase</fullName>
    </submittedName>
</protein>
<dbReference type="Proteomes" id="UP000232883">
    <property type="component" value="Chromosome"/>
</dbReference>
<evidence type="ECO:0000313" key="4">
    <source>
        <dbReference type="Proteomes" id="UP000232883"/>
    </source>
</evidence>
<gene>
    <name evidence="3" type="ORF">CWM47_13435</name>
</gene>
<feature type="domain" description="THUMP-like" evidence="1">
    <location>
        <begin position="328"/>
        <end position="398"/>
    </location>
</feature>
<keyword evidence="3" id="KW-0489">Methyltransferase</keyword>
<evidence type="ECO:0000259" key="2">
    <source>
        <dbReference type="Pfam" id="PF22013"/>
    </source>
</evidence>
<dbReference type="GO" id="GO:0032259">
    <property type="term" value="P:methylation"/>
    <property type="evidence" value="ECO:0007669"/>
    <property type="project" value="UniProtKB-KW"/>
</dbReference>
<dbReference type="SUPFAM" id="SSF53335">
    <property type="entry name" value="S-adenosyl-L-methionine-dependent methyltransferases"/>
    <property type="match status" value="1"/>
</dbReference>
<dbReference type="Pfam" id="PF22013">
    <property type="entry name" value="PG_1098_Fer"/>
    <property type="match status" value="1"/>
</dbReference>
<dbReference type="OrthoDB" id="1000417at2"/>
<dbReference type="Pfam" id="PF18096">
    <property type="entry name" value="Thump_like"/>
    <property type="match status" value="1"/>
</dbReference>
<dbReference type="InterPro" id="IPR041497">
    <property type="entry name" value="Thump-like"/>
</dbReference>
<sequence>MITISLVEREFIRTHISDDVRSLLLRAQPHDLDIRKVAAQIVARQKAQEKLLTWFANDELIFPPALSVEQASSEQTAHYKASLVSGRRLFDLTGGMGVDTWAFAKRVEQVVYVERNEELAQLAAHNLPLLGTNNVSVKTGDGLALLMAQEPTADLADWIYLDPHRRDSTGGKVVRLEDCEPDVSQHGTLKALFSKANRVLLKASPLLDIQLAIRQLMGFVASVHVVAVQGEVKEVLFVLGNQVINKDDVQFNTVNLVNNMATSLNFCWDEEAAANVNVGDPQTYIYEPNAAVLKAGAFRLAGARFGLKKLAPHSHLYTNDDIQWDFPGRIFSVLQVIKPDAKILKTIIPDLKANLTVRNFPQTVAELRKKLSLREGGDIYILATTLQNGDKRLLITKKVNRIHS</sequence>
<dbReference type="CDD" id="cd02440">
    <property type="entry name" value="AdoMet_MTases"/>
    <property type="match status" value="1"/>
</dbReference>
<dbReference type="InterPro" id="IPR029063">
    <property type="entry name" value="SAM-dependent_MTases_sf"/>
</dbReference>
<dbReference type="Gene3D" id="3.40.50.150">
    <property type="entry name" value="Vaccinia Virus protein VP39"/>
    <property type="match status" value="1"/>
</dbReference>
<dbReference type="InterPro" id="IPR054168">
    <property type="entry name" value="PG_1098_Fer"/>
</dbReference>
<feature type="domain" description="PG-1098 ferredoxin-like" evidence="2">
    <location>
        <begin position="284"/>
        <end position="327"/>
    </location>
</feature>
<accession>A0A2K8YYX0</accession>
<reference evidence="3 4" key="1">
    <citation type="submission" date="2017-11" db="EMBL/GenBank/DDBJ databases">
        <title>Taxonomic description and genome sequences of Spirosoma HA7 sp. nov., isolated from pollen microhabitat of Corylus avellana.</title>
        <authorList>
            <person name="Ambika Manirajan B."/>
            <person name="Suarez C."/>
            <person name="Ratering S."/>
            <person name="Geissler-Plaum R."/>
            <person name="Cardinale M."/>
            <person name="Sylvia S."/>
        </authorList>
    </citation>
    <scope>NUCLEOTIDE SEQUENCE [LARGE SCALE GENOMIC DNA]</scope>
    <source>
        <strain evidence="3 4">HA7</strain>
    </source>
</reference>
<evidence type="ECO:0000313" key="3">
    <source>
        <dbReference type="EMBL" id="AUD02748.1"/>
    </source>
</evidence>
<dbReference type="Gene3D" id="1.10.10.1110">
    <property type="entry name" value="Methyltransferase PG1098, N-terminal domain"/>
    <property type="match status" value="1"/>
</dbReference>
<dbReference type="Pfam" id="PF01135">
    <property type="entry name" value="PCMT"/>
    <property type="match status" value="1"/>
</dbReference>
<organism evidence="3 4">
    <name type="scientific">Spirosoma pollinicola</name>
    <dbReference type="NCBI Taxonomy" id="2057025"/>
    <lineage>
        <taxon>Bacteria</taxon>
        <taxon>Pseudomonadati</taxon>
        <taxon>Bacteroidota</taxon>
        <taxon>Cytophagia</taxon>
        <taxon>Cytophagales</taxon>
        <taxon>Cytophagaceae</taxon>
        <taxon>Spirosoma</taxon>
    </lineage>
</organism>
<proteinExistence type="predicted"/>
<keyword evidence="4" id="KW-1185">Reference proteome</keyword>
<dbReference type="KEGG" id="spir:CWM47_13435"/>
<name>A0A2K8YYX0_9BACT</name>
<keyword evidence="3" id="KW-0808">Transferase</keyword>
<dbReference type="RefSeq" id="WP_100988464.1">
    <property type="nucleotide sequence ID" value="NZ_CP025096.1"/>
</dbReference>
<evidence type="ECO:0000259" key="1">
    <source>
        <dbReference type="Pfam" id="PF18096"/>
    </source>
</evidence>
<dbReference type="AlphaFoldDB" id="A0A2K8YYX0"/>
<dbReference type="GO" id="GO:0008168">
    <property type="term" value="F:methyltransferase activity"/>
    <property type="evidence" value="ECO:0007669"/>
    <property type="project" value="UniProtKB-KW"/>
</dbReference>